<reference evidence="1 2" key="1">
    <citation type="journal article" name="Front. Microbiol.">
        <title>Sugar Metabolism of the First Thermophilic Planctomycete Thermogutta terrifontis: Comparative Genomic and Transcriptomic Approaches.</title>
        <authorList>
            <person name="Elcheninov A.G."/>
            <person name="Menzel P."/>
            <person name="Gudbergsdottir S.R."/>
            <person name="Slesarev A.I."/>
            <person name="Kadnikov V.V."/>
            <person name="Krogh A."/>
            <person name="Bonch-Osmolovskaya E.A."/>
            <person name="Peng X."/>
            <person name="Kublanov I.V."/>
        </authorList>
    </citation>
    <scope>NUCLEOTIDE SEQUENCE [LARGE SCALE GENOMIC DNA]</scope>
    <source>
        <strain evidence="1 2">R1</strain>
    </source>
</reference>
<dbReference type="EMBL" id="CP018477">
    <property type="protein sequence ID" value="ASV73881.1"/>
    <property type="molecule type" value="Genomic_DNA"/>
</dbReference>
<organism evidence="1 2">
    <name type="scientific">Thermogutta terrifontis</name>
    <dbReference type="NCBI Taxonomy" id="1331910"/>
    <lineage>
        <taxon>Bacteria</taxon>
        <taxon>Pseudomonadati</taxon>
        <taxon>Planctomycetota</taxon>
        <taxon>Planctomycetia</taxon>
        <taxon>Pirellulales</taxon>
        <taxon>Thermoguttaceae</taxon>
        <taxon>Thermogutta</taxon>
    </lineage>
</organism>
<dbReference type="AlphaFoldDB" id="A0A286RD43"/>
<dbReference type="Proteomes" id="UP000215086">
    <property type="component" value="Chromosome"/>
</dbReference>
<name>A0A286RD43_9BACT</name>
<keyword evidence="2" id="KW-1185">Reference proteome</keyword>
<proteinExistence type="predicted"/>
<gene>
    <name evidence="1" type="ORF">THTE_1279</name>
</gene>
<evidence type="ECO:0000313" key="2">
    <source>
        <dbReference type="Proteomes" id="UP000215086"/>
    </source>
</evidence>
<accession>A0A286RD43</accession>
<dbReference type="KEGG" id="ttf:THTE_1279"/>
<evidence type="ECO:0000313" key="1">
    <source>
        <dbReference type="EMBL" id="ASV73881.1"/>
    </source>
</evidence>
<protein>
    <submittedName>
        <fullName evidence="1">Uncharacterized protein</fullName>
    </submittedName>
</protein>
<sequence length="504" mass="56926">MPKPRSVAMRRRMKFHLPMLTRRTMRRRSTGKTHLPWEILLGATVLIWLGAFQRVSGQSFFTLVPCRLEVICLLPPEFDTSNDLEHEFCDQLAERLASEQGPAWRVSVAPPSFQDRAILRAALRRDLNFDPPTSWRKLALRDKVAVVAVRRSGLGWHILARDWDVRVERLGPLVEKTVPTWSDVPEAAAESVRQALVPVARIRLVEQQAVRLDLQGSLLMAERPTLPGRLFLTLARYEDRDGNARAVVPLPWTILQSPEGPPAEDGSVSCQVISGLKNPLSARRRGRVQLLAWAVTPQVRPVTISLKNRQAPQNPLVGYEVLAQPGGEGSPQVLGRTDFAGQVEVPAQAPPGWKLLWVRHGRRVLAKVPLVDGSNEFTELALPDDDPRLLAEGYLMSVQDQLVDLVTLRSVLIARLRARIANGDWDQAIRLRDQLLQLKSREIFSSELTQQQQRLLCPDPVGQKQIDKMFEETRRLVNLYLNPREVEELVKEIAMKAPRRSDTP</sequence>